<keyword evidence="3" id="KW-1133">Transmembrane helix</keyword>
<dbReference type="Gene3D" id="2.40.50.100">
    <property type="match status" value="1"/>
</dbReference>
<organism evidence="6 7">
    <name type="scientific">candidate division WOR-3 bacterium JGI_Cruoil_03_44_89</name>
    <dbReference type="NCBI Taxonomy" id="1973748"/>
    <lineage>
        <taxon>Bacteria</taxon>
        <taxon>Bacteria division WOR-3</taxon>
    </lineage>
</organism>
<dbReference type="GO" id="GO:1990281">
    <property type="term" value="C:efflux pump complex"/>
    <property type="evidence" value="ECO:0007669"/>
    <property type="project" value="TreeGrafter"/>
</dbReference>
<dbReference type="Pfam" id="PF25990">
    <property type="entry name" value="Beta-barrel_YknX"/>
    <property type="match status" value="1"/>
</dbReference>
<dbReference type="EMBL" id="NOZQ01000136">
    <property type="protein sequence ID" value="OYD15235.1"/>
    <property type="molecule type" value="Genomic_DNA"/>
</dbReference>
<evidence type="ECO:0000259" key="4">
    <source>
        <dbReference type="Pfam" id="PF25917"/>
    </source>
</evidence>
<proteinExistence type="inferred from homology"/>
<dbReference type="AlphaFoldDB" id="A0A235BUI5"/>
<evidence type="ECO:0000259" key="5">
    <source>
        <dbReference type="Pfam" id="PF25990"/>
    </source>
</evidence>
<dbReference type="Gene3D" id="1.10.287.470">
    <property type="entry name" value="Helix hairpin bin"/>
    <property type="match status" value="1"/>
</dbReference>
<evidence type="ECO:0000256" key="1">
    <source>
        <dbReference type="ARBA" id="ARBA00009477"/>
    </source>
</evidence>
<evidence type="ECO:0000256" key="2">
    <source>
        <dbReference type="SAM" id="Coils"/>
    </source>
</evidence>
<keyword evidence="2" id="KW-0175">Coiled coil</keyword>
<keyword evidence="3" id="KW-0472">Membrane</keyword>
<gene>
    <name evidence="6" type="ORF">CH333_06195</name>
</gene>
<dbReference type="Gene3D" id="2.40.30.170">
    <property type="match status" value="1"/>
</dbReference>
<sequence length="391" mass="42828">MSKRRKVFIIVGAVVLILIIVSLSSKRGKGVSKVDAIVAKRDNIISNVRTEGTLKALDQVQIGSDVMGRIVKIKVAEGDKIRKGDTLCIIDQSTYVARLSQAKASLSLAQAKIDKVEEDLRRSEELFKSHLISKEQYEKEKLNYEMAKAETKLSRESYNEAKENYNKTIITSPADGEVLQINKEEGEMVVMGTISTPGSVIMTIAERSKMFVKALVDETEVVKIEPGQRAVVTIDALPDTTFEGKVTRIGGIPEKTGYGVEQAINFPIEVEIAGTHEKLYPGMSATCEVTVGVEDSVIVIPYPAVGRKRIKEEERDVVLLAKGKMVNVSPVKLGLTGEKGVEVVEGVAVGDTVLTGPYKTLRSLKDGDKVVVKVREAPMGLKKQGMEKRRK</sequence>
<name>A0A235BUI5_UNCW3</name>
<comment type="similarity">
    <text evidence="1">Belongs to the membrane fusion protein (MFP) (TC 8.A.1) family.</text>
</comment>
<dbReference type="PANTHER" id="PTHR30469:SF33">
    <property type="entry name" value="SLR1207 PROTEIN"/>
    <property type="match status" value="1"/>
</dbReference>
<dbReference type="GO" id="GO:0015562">
    <property type="term" value="F:efflux transmembrane transporter activity"/>
    <property type="evidence" value="ECO:0007669"/>
    <property type="project" value="TreeGrafter"/>
</dbReference>
<dbReference type="PANTHER" id="PTHR30469">
    <property type="entry name" value="MULTIDRUG RESISTANCE PROTEIN MDTA"/>
    <property type="match status" value="1"/>
</dbReference>
<evidence type="ECO:0000256" key="3">
    <source>
        <dbReference type="SAM" id="Phobius"/>
    </source>
</evidence>
<keyword evidence="3" id="KW-0812">Transmembrane</keyword>
<feature type="domain" description="Multidrug resistance protein MdtA-like barrel-sandwich hybrid" evidence="4">
    <location>
        <begin position="59"/>
        <end position="193"/>
    </location>
</feature>
<feature type="coiled-coil region" evidence="2">
    <location>
        <begin position="99"/>
        <end position="152"/>
    </location>
</feature>
<dbReference type="InterPro" id="IPR058625">
    <property type="entry name" value="MdtA-like_BSH"/>
</dbReference>
<evidence type="ECO:0000313" key="7">
    <source>
        <dbReference type="Proteomes" id="UP000215215"/>
    </source>
</evidence>
<accession>A0A235BUI5</accession>
<dbReference type="SUPFAM" id="SSF111369">
    <property type="entry name" value="HlyD-like secretion proteins"/>
    <property type="match status" value="1"/>
</dbReference>
<dbReference type="NCBIfam" id="TIGR01730">
    <property type="entry name" value="RND_mfp"/>
    <property type="match status" value="1"/>
</dbReference>
<dbReference type="InterPro" id="IPR006143">
    <property type="entry name" value="RND_pump_MFP"/>
</dbReference>
<dbReference type="InterPro" id="IPR058636">
    <property type="entry name" value="Beta-barrel_YknX"/>
</dbReference>
<evidence type="ECO:0000313" key="6">
    <source>
        <dbReference type="EMBL" id="OYD15235.1"/>
    </source>
</evidence>
<dbReference type="Proteomes" id="UP000215215">
    <property type="component" value="Unassembled WGS sequence"/>
</dbReference>
<comment type="caution">
    <text evidence="6">The sequence shown here is derived from an EMBL/GenBank/DDBJ whole genome shotgun (WGS) entry which is preliminary data.</text>
</comment>
<dbReference type="Pfam" id="PF25917">
    <property type="entry name" value="BSH_RND"/>
    <property type="match status" value="1"/>
</dbReference>
<reference evidence="6 7" key="1">
    <citation type="submission" date="2017-07" db="EMBL/GenBank/DDBJ databases">
        <title>Recovery of genomes from metagenomes via a dereplication, aggregation, and scoring strategy.</title>
        <authorList>
            <person name="Sieber C.M."/>
            <person name="Probst A.J."/>
            <person name="Sharrar A."/>
            <person name="Thomas B.C."/>
            <person name="Hess M."/>
            <person name="Tringe S.G."/>
            <person name="Banfield J.F."/>
        </authorList>
    </citation>
    <scope>NUCLEOTIDE SEQUENCE [LARGE SCALE GENOMIC DNA]</scope>
    <source>
        <strain evidence="6">JGI_Cruoil_03_44_89</strain>
    </source>
</reference>
<feature type="transmembrane region" description="Helical" evidence="3">
    <location>
        <begin position="7"/>
        <end position="25"/>
    </location>
</feature>
<feature type="domain" description="YknX-like beta-barrel" evidence="5">
    <location>
        <begin position="211"/>
        <end position="289"/>
    </location>
</feature>
<protein>
    <submittedName>
        <fullName evidence="6">Uncharacterized protein</fullName>
    </submittedName>
</protein>